<dbReference type="InterPro" id="IPR002951">
    <property type="entry name" value="Atrophin-like"/>
</dbReference>
<keyword evidence="3" id="KW-0597">Phosphoprotein</keyword>
<feature type="region of interest" description="Disordered" evidence="9">
    <location>
        <begin position="975"/>
        <end position="1022"/>
    </location>
</feature>
<feature type="region of interest" description="Disordered" evidence="9">
    <location>
        <begin position="399"/>
        <end position="502"/>
    </location>
</feature>
<evidence type="ECO:0000256" key="6">
    <source>
        <dbReference type="ARBA" id="ARBA00023015"/>
    </source>
</evidence>
<evidence type="ECO:0000256" key="7">
    <source>
        <dbReference type="ARBA" id="ARBA00023163"/>
    </source>
</evidence>
<keyword evidence="2" id="KW-1017">Isopeptide bond</keyword>
<dbReference type="PANTHER" id="PTHR13859:SF11">
    <property type="entry name" value="GRUNGE, ISOFORM J"/>
    <property type="match status" value="1"/>
</dbReference>
<dbReference type="PANTHER" id="PTHR13859">
    <property type="entry name" value="ATROPHIN-RELATED"/>
    <property type="match status" value="1"/>
</dbReference>
<dbReference type="AlphaFoldDB" id="T1JDF5"/>
<organism evidence="10 11">
    <name type="scientific">Strigamia maritima</name>
    <name type="common">European centipede</name>
    <name type="synonym">Geophilus maritimus</name>
    <dbReference type="NCBI Taxonomy" id="126957"/>
    <lineage>
        <taxon>Eukaryota</taxon>
        <taxon>Metazoa</taxon>
        <taxon>Ecdysozoa</taxon>
        <taxon>Arthropoda</taxon>
        <taxon>Myriapoda</taxon>
        <taxon>Chilopoda</taxon>
        <taxon>Pleurostigmophora</taxon>
        <taxon>Geophilomorpha</taxon>
        <taxon>Linotaeniidae</taxon>
        <taxon>Strigamia</taxon>
    </lineage>
</organism>
<feature type="compositionally biased region" description="Low complexity" evidence="9">
    <location>
        <begin position="546"/>
        <end position="560"/>
    </location>
</feature>
<dbReference type="InterPro" id="IPR017993">
    <property type="entry name" value="Atrophin-1"/>
</dbReference>
<sequence>MFKPVQDEDGNAVNGKHSMRTRRSKETNQNHRGRSKSRINIVDTTDHSLSHAKGRKSPSTGSTCSTSSADKTERSKKKPKVEITTKGVKRIKEEQRNSEAEPEDEKTPKKRCKGLDHPDSPAELTATESGSVSNEENGNDGDNEHDGRSPSVNSAPSSPTSVNSAPSSPASAHSAPSSPSISSPTPIENAEVAEKTELVTVNTNSNNNNNIDTNKVTAKVKSVEMLPTKIMDAGSPQKPEMKPLSVRVEPLAQVMYMAPSPKINRKVINEIKIEIKQEPPEDISETTMILPPPPYPIKEELPSPTDSSPTAEVTSFVDRASSVTAPLNFSPRPPSHGLPTQPASIPPMAVAVEGTRAASPQPAAEVTLASTLMQQQSAPLALVSPSHVAADEFASTVIQPPVKSPRPNFLHVPTSSPAGSSPKLVSQTQTSTTTSLSSSSSSSSSSSISSSGHSSKPPTPSQQSLPPHPSHPPHQSHQSHQSHHPYSTPLPPAHVSGLMYPPVPNASHPLGLGHPHISPHANASLLMSPYPSYPLLAAPGHHHPHSGIPGFMIPHHMSSPHQHHQSGGHGAPPHAHQSSSQRPPSQPPAAHSSGYQHSQPSQHQVQQSSSSMASQQNQPPSPMSLHSIPPPSQQMVAPSPIGPPPPLITPPAEGNARPEPLDIEPEEDEEDVSIQSRGPSPEAKVDDAECHRSQSAIFLRHWNRGEFNSCCRTDLTFKPVPDSKLARRREERMRKQAEKEREEREKAAAAAAAAAAAKNASSEMKHPSGEKNLDSNQHPGSTYDRYTPRGYPDTPALRQLSEYARPHTAFSPNVPRSALGGLSLPPHGLDPMLQYQLTSGLYNRERLEMELEREKREQEMRERELRERALHDKLKEMEMKGRGLEAAGWLDLPRRYGLGPAGPGLPFLYAGPAGGGLLERERLGLAPHAADSPYSSSVERLSAERLHAERMALATDPMLRLQMAGITPELHTHTHAHTHAHAHTHLHLHPGGHEYAPGLAPHPAHLASGDASHPSAAHQAAAAAAAAGSHLLPPGAFPRPGMLPRDAGLIHPALLGRPYDEPLAHQLAAHEQLQRHLLMERERFPHPGAQLHPTLMAQHEEYLRYL</sequence>
<keyword evidence="4" id="KW-0832">Ubl conjugation</keyword>
<dbReference type="eggNOG" id="KOG2133">
    <property type="taxonomic scope" value="Eukaryota"/>
</dbReference>
<evidence type="ECO:0000256" key="3">
    <source>
        <dbReference type="ARBA" id="ARBA00022553"/>
    </source>
</evidence>
<accession>T1JDF5</accession>
<feature type="region of interest" description="Disordered" evidence="9">
    <location>
        <begin position="1"/>
        <end position="212"/>
    </location>
</feature>
<keyword evidence="6" id="KW-0805">Transcription regulation</keyword>
<feature type="compositionally biased region" description="Basic and acidic residues" evidence="9">
    <location>
        <begin position="90"/>
        <end position="99"/>
    </location>
</feature>
<feature type="compositionally biased region" description="Acidic residues" evidence="9">
    <location>
        <begin position="661"/>
        <end position="672"/>
    </location>
</feature>
<reference evidence="11" key="1">
    <citation type="submission" date="2011-05" db="EMBL/GenBank/DDBJ databases">
        <authorList>
            <person name="Richards S.R."/>
            <person name="Qu J."/>
            <person name="Jiang H."/>
            <person name="Jhangiani S.N."/>
            <person name="Agravi P."/>
            <person name="Goodspeed R."/>
            <person name="Gross S."/>
            <person name="Mandapat C."/>
            <person name="Jackson L."/>
            <person name="Mathew T."/>
            <person name="Pu L."/>
            <person name="Thornton R."/>
            <person name="Saada N."/>
            <person name="Wilczek-Boney K.B."/>
            <person name="Lee S."/>
            <person name="Kovar C."/>
            <person name="Wu Y."/>
            <person name="Scherer S.E."/>
            <person name="Worley K.C."/>
            <person name="Muzny D.M."/>
            <person name="Gibbs R."/>
        </authorList>
    </citation>
    <scope>NUCLEOTIDE SEQUENCE</scope>
    <source>
        <strain evidence="11">Brora</strain>
    </source>
</reference>
<feature type="compositionally biased region" description="Low complexity" evidence="9">
    <location>
        <begin position="57"/>
        <end position="68"/>
    </location>
</feature>
<keyword evidence="8" id="KW-0539">Nucleus</keyword>
<dbReference type="PRINTS" id="PR01222">
    <property type="entry name" value="ATROPHIN"/>
</dbReference>
<feature type="compositionally biased region" description="Basic residues" evidence="9">
    <location>
        <begin position="975"/>
        <end position="990"/>
    </location>
</feature>
<evidence type="ECO:0000313" key="11">
    <source>
        <dbReference type="Proteomes" id="UP000014500"/>
    </source>
</evidence>
<feature type="region of interest" description="Disordered" evidence="9">
    <location>
        <begin position="546"/>
        <end position="691"/>
    </location>
</feature>
<feature type="compositionally biased region" description="Polar residues" evidence="9">
    <location>
        <begin position="413"/>
        <end position="425"/>
    </location>
</feature>
<evidence type="ECO:0000313" key="10">
    <source>
        <dbReference type="EnsemblMetazoa" id="SMAR011833-PA"/>
    </source>
</evidence>
<keyword evidence="7" id="KW-0804">Transcription</keyword>
<feature type="compositionally biased region" description="Basic and acidic residues" evidence="9">
    <location>
        <begin position="724"/>
        <end position="747"/>
    </location>
</feature>
<dbReference type="EMBL" id="JH432105">
    <property type="status" value="NOT_ANNOTATED_CDS"/>
    <property type="molecule type" value="Genomic_DNA"/>
</dbReference>
<dbReference type="Proteomes" id="UP000014500">
    <property type="component" value="Unassembled WGS sequence"/>
</dbReference>
<name>T1JDF5_STRMM</name>
<evidence type="ECO:0000256" key="8">
    <source>
        <dbReference type="ARBA" id="ARBA00023242"/>
    </source>
</evidence>
<evidence type="ECO:0000256" key="2">
    <source>
        <dbReference type="ARBA" id="ARBA00022499"/>
    </source>
</evidence>
<dbReference type="HOGENOM" id="CLU_282468_0_0_1"/>
<comment type="subcellular location">
    <subcellularLocation>
        <location evidence="1">Nucleus</location>
    </subcellularLocation>
</comment>
<feature type="compositionally biased region" description="Low complexity" evidence="9">
    <location>
        <begin position="748"/>
        <end position="760"/>
    </location>
</feature>
<dbReference type="EnsemblMetazoa" id="SMAR011833-RA">
    <property type="protein sequence ID" value="SMAR011833-PA"/>
    <property type="gene ID" value="SMAR011833"/>
</dbReference>
<dbReference type="GO" id="GO:0003714">
    <property type="term" value="F:transcription corepressor activity"/>
    <property type="evidence" value="ECO:0007669"/>
    <property type="project" value="TreeGrafter"/>
</dbReference>
<keyword evidence="5" id="KW-0007">Acetylation</keyword>
<feature type="compositionally biased region" description="Low complexity" evidence="9">
    <location>
        <begin position="426"/>
        <end position="465"/>
    </location>
</feature>
<dbReference type="Pfam" id="PF03154">
    <property type="entry name" value="Atrophin-1"/>
    <property type="match status" value="1"/>
</dbReference>
<feature type="compositionally biased region" description="Pro residues" evidence="9">
    <location>
        <begin position="640"/>
        <end position="649"/>
    </location>
</feature>
<protein>
    <recommendedName>
        <fullName evidence="12">Arginine-glutamic acid dipeptide repeats protein</fullName>
    </recommendedName>
</protein>
<evidence type="ECO:0000256" key="9">
    <source>
        <dbReference type="SAM" id="MobiDB-lite"/>
    </source>
</evidence>
<evidence type="ECO:0000256" key="4">
    <source>
        <dbReference type="ARBA" id="ARBA00022843"/>
    </source>
</evidence>
<dbReference type="GO" id="GO:0005634">
    <property type="term" value="C:nucleus"/>
    <property type="evidence" value="ECO:0007669"/>
    <property type="project" value="UniProtKB-SubCell"/>
</dbReference>
<feature type="compositionally biased region" description="Basic and acidic residues" evidence="9">
    <location>
        <begin position="763"/>
        <end position="773"/>
    </location>
</feature>
<evidence type="ECO:0000256" key="5">
    <source>
        <dbReference type="ARBA" id="ARBA00022990"/>
    </source>
</evidence>
<evidence type="ECO:0000256" key="1">
    <source>
        <dbReference type="ARBA" id="ARBA00004123"/>
    </source>
</evidence>
<feature type="compositionally biased region" description="Low complexity" evidence="9">
    <location>
        <begin position="149"/>
        <end position="187"/>
    </location>
</feature>
<keyword evidence="11" id="KW-1185">Reference proteome</keyword>
<feature type="compositionally biased region" description="Low complexity" evidence="9">
    <location>
        <begin position="571"/>
        <end position="618"/>
    </location>
</feature>
<feature type="compositionally biased region" description="Low complexity" evidence="9">
    <location>
        <begin position="199"/>
        <end position="212"/>
    </location>
</feature>
<feature type="region of interest" description="Disordered" evidence="9">
    <location>
        <begin position="722"/>
        <end position="792"/>
    </location>
</feature>
<feature type="compositionally biased region" description="Low complexity" evidence="9">
    <location>
        <begin position="996"/>
        <end position="1022"/>
    </location>
</feature>
<evidence type="ECO:0008006" key="12">
    <source>
        <dbReference type="Google" id="ProtNLM"/>
    </source>
</evidence>
<reference evidence="10" key="2">
    <citation type="submission" date="2015-02" db="UniProtKB">
        <authorList>
            <consortium name="EnsemblMetazoa"/>
        </authorList>
    </citation>
    <scope>IDENTIFICATION</scope>
</reference>
<proteinExistence type="predicted"/>
<dbReference type="STRING" id="126957.T1JDF5"/>
<dbReference type="OMA" id="YPHSLES"/>